<feature type="region of interest" description="Disordered" evidence="1">
    <location>
        <begin position="1"/>
        <end position="26"/>
    </location>
</feature>
<dbReference type="Proteomes" id="UP000034893">
    <property type="component" value="Unassembled WGS sequence"/>
</dbReference>
<proteinExistence type="predicted"/>
<accession>A0A0G0LMN7</accession>
<protein>
    <submittedName>
        <fullName evidence="2">Uncharacterized protein</fullName>
    </submittedName>
</protein>
<gene>
    <name evidence="2" type="ORF">UT12_C0019G0009</name>
</gene>
<organism evidence="2 3">
    <name type="scientific">Candidatus Curtissbacteria bacterium GW2011_GWC2_38_9</name>
    <dbReference type="NCBI Taxonomy" id="1618414"/>
    <lineage>
        <taxon>Bacteria</taxon>
        <taxon>Candidatus Curtissiibacteriota</taxon>
    </lineage>
</organism>
<feature type="compositionally biased region" description="Basic and acidic residues" evidence="1">
    <location>
        <begin position="1"/>
        <end position="10"/>
    </location>
</feature>
<comment type="caution">
    <text evidence="2">The sequence shown here is derived from an EMBL/GenBank/DDBJ whole genome shotgun (WGS) entry which is preliminary data.</text>
</comment>
<sequence length="74" mass="8454">MDTRINENLKQDVPNTSKPQPRHPVTGIPIEECRKILGKAAEKMTDMEIESLRDVFIVLSDLAIDSYLTKRTKN</sequence>
<reference evidence="2 3" key="1">
    <citation type="journal article" date="2015" name="Nature">
        <title>rRNA introns, odd ribosomes, and small enigmatic genomes across a large radiation of phyla.</title>
        <authorList>
            <person name="Brown C.T."/>
            <person name="Hug L.A."/>
            <person name="Thomas B.C."/>
            <person name="Sharon I."/>
            <person name="Castelle C.J."/>
            <person name="Singh A."/>
            <person name="Wilkins M.J."/>
            <person name="Williams K.H."/>
            <person name="Banfield J.F."/>
        </authorList>
    </citation>
    <scope>NUCLEOTIDE SEQUENCE [LARGE SCALE GENOMIC DNA]</scope>
</reference>
<evidence type="ECO:0000256" key="1">
    <source>
        <dbReference type="SAM" id="MobiDB-lite"/>
    </source>
</evidence>
<name>A0A0G0LMN7_9BACT</name>
<dbReference type="EMBL" id="LBVP01000019">
    <property type="protein sequence ID" value="KKQ89240.1"/>
    <property type="molecule type" value="Genomic_DNA"/>
</dbReference>
<evidence type="ECO:0000313" key="2">
    <source>
        <dbReference type="EMBL" id="KKQ89240.1"/>
    </source>
</evidence>
<evidence type="ECO:0000313" key="3">
    <source>
        <dbReference type="Proteomes" id="UP000034893"/>
    </source>
</evidence>
<dbReference type="AlphaFoldDB" id="A0A0G0LMN7"/>